<keyword evidence="3" id="KW-1185">Reference proteome</keyword>
<protein>
    <submittedName>
        <fullName evidence="2">Uncharacterized protein</fullName>
    </submittedName>
</protein>
<proteinExistence type="predicted"/>
<feature type="signal peptide" evidence="1">
    <location>
        <begin position="1"/>
        <end position="18"/>
    </location>
</feature>
<evidence type="ECO:0000313" key="3">
    <source>
        <dbReference type="Proteomes" id="UP000720189"/>
    </source>
</evidence>
<evidence type="ECO:0000313" key="2">
    <source>
        <dbReference type="EMBL" id="KAH7222547.1"/>
    </source>
</evidence>
<keyword evidence="1" id="KW-0732">Signal</keyword>
<feature type="chain" id="PRO_5040382414" evidence="1">
    <location>
        <begin position="19"/>
        <end position="121"/>
    </location>
</feature>
<comment type="caution">
    <text evidence="2">The sequence shown here is derived from an EMBL/GenBank/DDBJ whole genome shotgun (WGS) entry which is preliminary data.</text>
</comment>
<dbReference type="OrthoDB" id="4958959at2759"/>
<dbReference type="GeneID" id="70220832"/>
<reference evidence="2" key="1">
    <citation type="journal article" date="2021" name="Nat. Commun.">
        <title>Genetic determinants of endophytism in the Arabidopsis root mycobiome.</title>
        <authorList>
            <person name="Mesny F."/>
            <person name="Miyauchi S."/>
            <person name="Thiergart T."/>
            <person name="Pickel B."/>
            <person name="Atanasova L."/>
            <person name="Karlsson M."/>
            <person name="Huettel B."/>
            <person name="Barry K.W."/>
            <person name="Haridas S."/>
            <person name="Chen C."/>
            <person name="Bauer D."/>
            <person name="Andreopoulos W."/>
            <person name="Pangilinan J."/>
            <person name="LaButti K."/>
            <person name="Riley R."/>
            <person name="Lipzen A."/>
            <person name="Clum A."/>
            <person name="Drula E."/>
            <person name="Henrissat B."/>
            <person name="Kohler A."/>
            <person name="Grigoriev I.V."/>
            <person name="Martin F.M."/>
            <person name="Hacquard S."/>
        </authorList>
    </citation>
    <scope>NUCLEOTIDE SEQUENCE</scope>
    <source>
        <strain evidence="2">MPI-CAGE-AT-0023</strain>
    </source>
</reference>
<evidence type="ECO:0000256" key="1">
    <source>
        <dbReference type="SAM" id="SignalP"/>
    </source>
</evidence>
<dbReference type="EMBL" id="JAGMUX010000027">
    <property type="protein sequence ID" value="KAH7222547.1"/>
    <property type="molecule type" value="Genomic_DNA"/>
</dbReference>
<dbReference type="AlphaFoldDB" id="A0A9P9FY66"/>
<dbReference type="RefSeq" id="XP_046042170.1">
    <property type="nucleotide sequence ID" value="XM_046190878.1"/>
</dbReference>
<dbReference type="Proteomes" id="UP000720189">
    <property type="component" value="Unassembled WGS sequence"/>
</dbReference>
<organism evidence="2 3">
    <name type="scientific">Fusarium redolens</name>
    <dbReference type="NCBI Taxonomy" id="48865"/>
    <lineage>
        <taxon>Eukaryota</taxon>
        <taxon>Fungi</taxon>
        <taxon>Dikarya</taxon>
        <taxon>Ascomycota</taxon>
        <taxon>Pezizomycotina</taxon>
        <taxon>Sordariomycetes</taxon>
        <taxon>Hypocreomycetidae</taxon>
        <taxon>Hypocreales</taxon>
        <taxon>Nectriaceae</taxon>
        <taxon>Fusarium</taxon>
        <taxon>Fusarium redolens species complex</taxon>
    </lineage>
</organism>
<name>A0A9P9FY66_FUSRE</name>
<sequence>MLFNNLIVGFALSVAASALPQAYPNKCGDQVCPADKPKCCEVIVNGVAEIGCFEECPAPPSAQAKLRPREQPAATTAASPSIPTFGPKCGDSFFCPVGQVCCPDALYHCADPDKVSQECPQ</sequence>
<gene>
    <name evidence="2" type="ORF">BKA55DRAFT_546061</name>
</gene>
<accession>A0A9P9FY66</accession>